<evidence type="ECO:0000313" key="2">
    <source>
        <dbReference type="Proteomes" id="UP000219494"/>
    </source>
</evidence>
<protein>
    <recommendedName>
        <fullName evidence="3">Phosphoglycolate phosphatase</fullName>
    </recommendedName>
</protein>
<accession>A0A285QX50</accession>
<name>A0A285QX50_9SPHN</name>
<evidence type="ECO:0000313" key="1">
    <source>
        <dbReference type="EMBL" id="SOB86555.1"/>
    </source>
</evidence>
<sequence length="38" mass="3890">MTRLALFDYDGTLAKSAANICRAVEIALSGPTAAFSGS</sequence>
<dbReference type="AlphaFoldDB" id="A0A285QX50"/>
<proteinExistence type="predicted"/>
<reference evidence="1 2" key="1">
    <citation type="submission" date="2017-07" db="EMBL/GenBank/DDBJ databases">
        <authorList>
            <person name="Sun Z.S."/>
            <person name="Albrecht U."/>
            <person name="Echele G."/>
            <person name="Lee C.C."/>
        </authorList>
    </citation>
    <scope>NUCLEOTIDE SEQUENCE [LARGE SCALE GENOMIC DNA]</scope>
    <source>
        <strain evidence="1 2">CGMCC 1.12672</strain>
    </source>
</reference>
<keyword evidence="2" id="KW-1185">Reference proteome</keyword>
<organism evidence="1 2">
    <name type="scientific">Sphingomonas guangdongensis</name>
    <dbReference type="NCBI Taxonomy" id="1141890"/>
    <lineage>
        <taxon>Bacteria</taxon>
        <taxon>Pseudomonadati</taxon>
        <taxon>Pseudomonadota</taxon>
        <taxon>Alphaproteobacteria</taxon>
        <taxon>Sphingomonadales</taxon>
        <taxon>Sphingomonadaceae</taxon>
        <taxon>Sphingomonas</taxon>
    </lineage>
</organism>
<gene>
    <name evidence="1" type="ORF">SAMN06297144_1661</name>
</gene>
<dbReference type="EMBL" id="OBMI01000002">
    <property type="protein sequence ID" value="SOB86555.1"/>
    <property type="molecule type" value="Genomic_DNA"/>
</dbReference>
<evidence type="ECO:0008006" key="3">
    <source>
        <dbReference type="Google" id="ProtNLM"/>
    </source>
</evidence>
<dbReference type="Proteomes" id="UP000219494">
    <property type="component" value="Unassembled WGS sequence"/>
</dbReference>